<proteinExistence type="inferred from homology"/>
<dbReference type="GO" id="GO:0017116">
    <property type="term" value="F:single-stranded DNA helicase activity"/>
    <property type="evidence" value="ECO:0007669"/>
    <property type="project" value="TreeGrafter"/>
</dbReference>
<dbReference type="AlphaFoldDB" id="A0AAN8VZW6"/>
<dbReference type="InterPro" id="IPR031327">
    <property type="entry name" value="MCM"/>
</dbReference>
<keyword evidence="4" id="KW-0539">Nucleus</keyword>
<protein>
    <recommendedName>
        <fullName evidence="3">DNA helicase</fullName>
        <ecNumber evidence="3">3.6.4.12</ecNumber>
    </recommendedName>
</protein>
<feature type="domain" description="MCM AAA-lid" evidence="5">
    <location>
        <begin position="127"/>
        <end position="204"/>
    </location>
</feature>
<name>A0AAN8VZW6_9MAGN</name>
<organism evidence="7 8">
    <name type="scientific">Dillenia turbinata</name>
    <dbReference type="NCBI Taxonomy" id="194707"/>
    <lineage>
        <taxon>Eukaryota</taxon>
        <taxon>Viridiplantae</taxon>
        <taxon>Streptophyta</taxon>
        <taxon>Embryophyta</taxon>
        <taxon>Tracheophyta</taxon>
        <taxon>Spermatophyta</taxon>
        <taxon>Magnoliopsida</taxon>
        <taxon>eudicotyledons</taxon>
        <taxon>Gunneridae</taxon>
        <taxon>Pentapetalae</taxon>
        <taxon>Dilleniales</taxon>
        <taxon>Dilleniaceae</taxon>
        <taxon>Dillenia</taxon>
    </lineage>
</organism>
<feature type="domain" description="MCM8/REC winged helix" evidence="6">
    <location>
        <begin position="223"/>
        <end position="263"/>
    </location>
</feature>
<dbReference type="PANTHER" id="PTHR11630:SF47">
    <property type="entry name" value="DNA HELICASE MCM8"/>
    <property type="match status" value="1"/>
</dbReference>
<dbReference type="EMBL" id="JBAMMX010000004">
    <property type="protein sequence ID" value="KAK6942865.1"/>
    <property type="molecule type" value="Genomic_DNA"/>
</dbReference>
<evidence type="ECO:0000256" key="4">
    <source>
        <dbReference type="ARBA" id="ARBA00023242"/>
    </source>
</evidence>
<comment type="similarity">
    <text evidence="2">Belongs to the MCM family.</text>
</comment>
<dbReference type="GO" id="GO:0042555">
    <property type="term" value="C:MCM complex"/>
    <property type="evidence" value="ECO:0007669"/>
    <property type="project" value="TreeGrafter"/>
</dbReference>
<evidence type="ECO:0000259" key="6">
    <source>
        <dbReference type="Pfam" id="PF25051"/>
    </source>
</evidence>
<dbReference type="GO" id="GO:0006310">
    <property type="term" value="P:DNA recombination"/>
    <property type="evidence" value="ECO:0007669"/>
    <property type="project" value="UniProtKB-ARBA"/>
</dbReference>
<evidence type="ECO:0000256" key="1">
    <source>
        <dbReference type="ARBA" id="ARBA00004123"/>
    </source>
</evidence>
<sequence>MPSVRVFLIETLTGLGIEGSETVDMLIDLGSRVFASASVIVASCQRVSSSKRRRFRLPPFLPKTTDFRSEGDVISLLVLAGSGGQGVFGAVQDTREVDMNVQNGSLASRLILDPKKDADFVPLSGSLIQKYIAYARTFLSKQKSLRSFICDLRDRNTSADAIPTTVRQQESLVRLAEARARLDLREEMTAQDAIDLIETMKESLYGKYVDEHGFVDLVGVGEWEIYTLADRMSLRVPDIDTFVDNLNSVGYLLKKGLKTYQISNWDVRNHMASLQK</sequence>
<dbReference type="GO" id="GO:0005634">
    <property type="term" value="C:nucleus"/>
    <property type="evidence" value="ECO:0007669"/>
    <property type="project" value="UniProtKB-SubCell"/>
</dbReference>
<gene>
    <name evidence="7" type="ORF">RJ641_028242</name>
</gene>
<comment type="caution">
    <text evidence="7">The sequence shown here is derived from an EMBL/GenBank/DDBJ whole genome shotgun (WGS) entry which is preliminary data.</text>
</comment>
<dbReference type="InterPro" id="IPR027417">
    <property type="entry name" value="P-loop_NTPase"/>
</dbReference>
<dbReference type="Proteomes" id="UP001370490">
    <property type="component" value="Unassembled WGS sequence"/>
</dbReference>
<dbReference type="PANTHER" id="PTHR11630">
    <property type="entry name" value="DNA REPLICATION LICENSING FACTOR MCM FAMILY MEMBER"/>
    <property type="match status" value="1"/>
</dbReference>
<dbReference type="Pfam" id="PF17855">
    <property type="entry name" value="MCM_lid"/>
    <property type="match status" value="1"/>
</dbReference>
<keyword evidence="8" id="KW-1185">Reference proteome</keyword>
<reference evidence="7 8" key="1">
    <citation type="submission" date="2023-12" db="EMBL/GenBank/DDBJ databases">
        <title>A high-quality genome assembly for Dillenia turbinata (Dilleniales).</title>
        <authorList>
            <person name="Chanderbali A."/>
        </authorList>
    </citation>
    <scope>NUCLEOTIDE SEQUENCE [LARGE SCALE GENOMIC DNA]</scope>
    <source>
        <strain evidence="7">LSX21</strain>
        <tissue evidence="7">Leaf</tissue>
    </source>
</reference>
<dbReference type="InterPro" id="IPR056875">
    <property type="entry name" value="MCM8/REC_WHD"/>
</dbReference>
<dbReference type="GO" id="GO:0003697">
    <property type="term" value="F:single-stranded DNA binding"/>
    <property type="evidence" value="ECO:0007669"/>
    <property type="project" value="TreeGrafter"/>
</dbReference>
<evidence type="ECO:0000256" key="3">
    <source>
        <dbReference type="ARBA" id="ARBA00012551"/>
    </source>
</evidence>
<accession>A0AAN8VZW6</accession>
<evidence type="ECO:0000313" key="8">
    <source>
        <dbReference type="Proteomes" id="UP001370490"/>
    </source>
</evidence>
<comment type="subcellular location">
    <subcellularLocation>
        <location evidence="1">Nucleus</location>
    </subcellularLocation>
</comment>
<dbReference type="EC" id="3.6.4.12" evidence="3"/>
<dbReference type="CDD" id="cd22247">
    <property type="entry name" value="MCM8_WHD"/>
    <property type="match status" value="1"/>
</dbReference>
<evidence type="ECO:0000259" key="5">
    <source>
        <dbReference type="Pfam" id="PF17855"/>
    </source>
</evidence>
<evidence type="ECO:0000313" key="7">
    <source>
        <dbReference type="EMBL" id="KAK6942865.1"/>
    </source>
</evidence>
<evidence type="ECO:0000256" key="2">
    <source>
        <dbReference type="ARBA" id="ARBA00008010"/>
    </source>
</evidence>
<dbReference type="InterPro" id="IPR041562">
    <property type="entry name" value="MCM_lid"/>
</dbReference>
<dbReference type="GO" id="GO:0005524">
    <property type="term" value="F:ATP binding"/>
    <property type="evidence" value="ECO:0007669"/>
    <property type="project" value="InterPro"/>
</dbReference>
<dbReference type="Gene3D" id="3.40.50.300">
    <property type="entry name" value="P-loop containing nucleotide triphosphate hydrolases"/>
    <property type="match status" value="1"/>
</dbReference>
<dbReference type="Pfam" id="PF25051">
    <property type="entry name" value="WHD_MCM8"/>
    <property type="match status" value="1"/>
</dbReference>